<keyword evidence="11" id="KW-1185">Reference proteome</keyword>
<dbReference type="RefSeq" id="WP_188361364.1">
    <property type="nucleotide sequence ID" value="NZ_BMFG01000003.1"/>
</dbReference>
<keyword evidence="6 7" id="KW-0472">Membrane</keyword>
<sequence>MKFPFYIAKRYLFSASKNNAINIITAISSLGIIAGTMAMFVVLSVFSGLKDFSLSFTNDFDPQLKVESNMGKTFFLSEEQEKKLSEIKGVQNYSKIIEEKALFTFNGKDQLAFIKGVDSNFVKVTSIENTIFQGEWLDHDSYQVVIGSGIAQKLSVGLFDFNNVFEAFVVRPGKGAFENPDNAFNKIQLNPIGFYFLNEDLNQKYVFCDLEVAQELLELKSNQITNIEFKLSEKHNESEIRENLKTILGADIVIKNRGQLNESLYRMLNTENLILYLILTLVLIVTLFTLIGALIMMIIDKKTNLKTLFNLGTSIQNLRFIFLTQGFLICIIGGLLGIFLGSIVILLQLKYELFMITPSLAYPVVFSLKNILLTLGTISLLGLLSSWIASSRVNKKLLE</sequence>
<comment type="subcellular location">
    <subcellularLocation>
        <location evidence="1">Cell membrane</location>
        <topology evidence="1">Multi-pass membrane protein</topology>
    </subcellularLocation>
</comment>
<keyword evidence="3" id="KW-1003">Cell membrane</keyword>
<evidence type="ECO:0000259" key="8">
    <source>
        <dbReference type="Pfam" id="PF02687"/>
    </source>
</evidence>
<accession>A0A916XXV5</accession>
<evidence type="ECO:0000259" key="9">
    <source>
        <dbReference type="Pfam" id="PF12704"/>
    </source>
</evidence>
<dbReference type="GO" id="GO:0044874">
    <property type="term" value="P:lipoprotein localization to outer membrane"/>
    <property type="evidence" value="ECO:0007669"/>
    <property type="project" value="TreeGrafter"/>
</dbReference>
<feature type="domain" description="MacB-like periplasmic core" evidence="9">
    <location>
        <begin position="25"/>
        <end position="155"/>
    </location>
</feature>
<dbReference type="GO" id="GO:0098797">
    <property type="term" value="C:plasma membrane protein complex"/>
    <property type="evidence" value="ECO:0007669"/>
    <property type="project" value="TreeGrafter"/>
</dbReference>
<evidence type="ECO:0000256" key="3">
    <source>
        <dbReference type="ARBA" id="ARBA00022475"/>
    </source>
</evidence>
<dbReference type="Pfam" id="PF02687">
    <property type="entry name" value="FtsX"/>
    <property type="match status" value="1"/>
</dbReference>
<organism evidence="10 11">
    <name type="scientific">Flavobacterium orientale</name>
    <dbReference type="NCBI Taxonomy" id="1756020"/>
    <lineage>
        <taxon>Bacteria</taxon>
        <taxon>Pseudomonadati</taxon>
        <taxon>Bacteroidota</taxon>
        <taxon>Flavobacteriia</taxon>
        <taxon>Flavobacteriales</taxon>
        <taxon>Flavobacteriaceae</taxon>
        <taxon>Flavobacterium</taxon>
    </lineage>
</organism>
<feature type="transmembrane region" description="Helical" evidence="7">
    <location>
        <begin position="273"/>
        <end position="299"/>
    </location>
</feature>
<comment type="similarity">
    <text evidence="2">Belongs to the ABC-4 integral membrane protein family. LolC/E subfamily.</text>
</comment>
<evidence type="ECO:0000256" key="2">
    <source>
        <dbReference type="ARBA" id="ARBA00005236"/>
    </source>
</evidence>
<dbReference type="PANTHER" id="PTHR30489">
    <property type="entry name" value="LIPOPROTEIN-RELEASING SYSTEM TRANSMEMBRANE PROTEIN LOLE"/>
    <property type="match status" value="1"/>
</dbReference>
<dbReference type="InterPro" id="IPR051447">
    <property type="entry name" value="Lipoprotein-release_system"/>
</dbReference>
<evidence type="ECO:0000256" key="6">
    <source>
        <dbReference type="ARBA" id="ARBA00023136"/>
    </source>
</evidence>
<reference evidence="10" key="2">
    <citation type="submission" date="2020-09" db="EMBL/GenBank/DDBJ databases">
        <authorList>
            <person name="Sun Q."/>
            <person name="Zhou Y."/>
        </authorList>
    </citation>
    <scope>NUCLEOTIDE SEQUENCE</scope>
    <source>
        <strain evidence="10">CGMCC 1.12506</strain>
    </source>
</reference>
<reference evidence="10" key="1">
    <citation type="journal article" date="2014" name="Int. J. Syst. Evol. Microbiol.">
        <title>Complete genome sequence of Corynebacterium casei LMG S-19264T (=DSM 44701T), isolated from a smear-ripened cheese.</title>
        <authorList>
            <consortium name="US DOE Joint Genome Institute (JGI-PGF)"/>
            <person name="Walter F."/>
            <person name="Albersmeier A."/>
            <person name="Kalinowski J."/>
            <person name="Ruckert C."/>
        </authorList>
    </citation>
    <scope>NUCLEOTIDE SEQUENCE</scope>
    <source>
        <strain evidence="10">CGMCC 1.12506</strain>
    </source>
</reference>
<comment type="caution">
    <text evidence="10">The sequence shown here is derived from an EMBL/GenBank/DDBJ whole genome shotgun (WGS) entry which is preliminary data.</text>
</comment>
<proteinExistence type="inferred from homology"/>
<gene>
    <name evidence="10" type="ORF">GCM10011343_09200</name>
</gene>
<evidence type="ECO:0000313" key="10">
    <source>
        <dbReference type="EMBL" id="GGD20890.1"/>
    </source>
</evidence>
<name>A0A916XXV5_9FLAO</name>
<evidence type="ECO:0000256" key="5">
    <source>
        <dbReference type="ARBA" id="ARBA00022989"/>
    </source>
</evidence>
<evidence type="ECO:0000256" key="7">
    <source>
        <dbReference type="SAM" id="Phobius"/>
    </source>
</evidence>
<dbReference type="PANTHER" id="PTHR30489:SF0">
    <property type="entry name" value="LIPOPROTEIN-RELEASING SYSTEM TRANSMEMBRANE PROTEIN LOLE"/>
    <property type="match status" value="1"/>
</dbReference>
<keyword evidence="5 7" id="KW-1133">Transmembrane helix</keyword>
<dbReference type="InterPro" id="IPR003838">
    <property type="entry name" value="ABC3_permease_C"/>
</dbReference>
<feature type="transmembrane region" description="Helical" evidence="7">
    <location>
        <begin position="367"/>
        <end position="389"/>
    </location>
</feature>
<evidence type="ECO:0000313" key="11">
    <source>
        <dbReference type="Proteomes" id="UP000625735"/>
    </source>
</evidence>
<dbReference type="InterPro" id="IPR025857">
    <property type="entry name" value="MacB_PCD"/>
</dbReference>
<protein>
    <submittedName>
        <fullName evidence="10">Membrane protein</fullName>
    </submittedName>
</protein>
<dbReference type="EMBL" id="BMFG01000003">
    <property type="protein sequence ID" value="GGD20890.1"/>
    <property type="molecule type" value="Genomic_DNA"/>
</dbReference>
<keyword evidence="4 7" id="KW-0812">Transmembrane</keyword>
<dbReference type="AlphaFoldDB" id="A0A916XXV5"/>
<dbReference type="Proteomes" id="UP000625735">
    <property type="component" value="Unassembled WGS sequence"/>
</dbReference>
<feature type="transmembrane region" description="Helical" evidence="7">
    <location>
        <begin position="21"/>
        <end position="46"/>
    </location>
</feature>
<feature type="domain" description="ABC3 transporter permease C-terminal" evidence="8">
    <location>
        <begin position="277"/>
        <end position="396"/>
    </location>
</feature>
<evidence type="ECO:0000256" key="4">
    <source>
        <dbReference type="ARBA" id="ARBA00022692"/>
    </source>
</evidence>
<dbReference type="Pfam" id="PF12704">
    <property type="entry name" value="MacB_PCD"/>
    <property type="match status" value="1"/>
</dbReference>
<feature type="transmembrane region" description="Helical" evidence="7">
    <location>
        <begin position="320"/>
        <end position="347"/>
    </location>
</feature>
<evidence type="ECO:0000256" key="1">
    <source>
        <dbReference type="ARBA" id="ARBA00004651"/>
    </source>
</evidence>